<proteinExistence type="predicted"/>
<organism evidence="1">
    <name type="scientific">viral metagenome</name>
    <dbReference type="NCBI Taxonomy" id="1070528"/>
    <lineage>
        <taxon>unclassified sequences</taxon>
        <taxon>metagenomes</taxon>
        <taxon>organismal metagenomes</taxon>
    </lineage>
</organism>
<dbReference type="EMBL" id="MN741025">
    <property type="protein sequence ID" value="QHU23161.1"/>
    <property type="molecule type" value="Genomic_DNA"/>
</dbReference>
<dbReference type="AlphaFoldDB" id="A0A6C0L0Z4"/>
<name>A0A6C0L0Z4_9ZZZZ</name>
<reference evidence="1" key="1">
    <citation type="journal article" date="2020" name="Nature">
        <title>Giant virus diversity and host interactions through global metagenomics.</title>
        <authorList>
            <person name="Schulz F."/>
            <person name="Roux S."/>
            <person name="Paez-Espino D."/>
            <person name="Jungbluth S."/>
            <person name="Walsh D.A."/>
            <person name="Denef V.J."/>
            <person name="McMahon K.D."/>
            <person name="Konstantinidis K.T."/>
            <person name="Eloe-Fadrosh E.A."/>
            <person name="Kyrpides N.C."/>
            <person name="Woyke T."/>
        </authorList>
    </citation>
    <scope>NUCLEOTIDE SEQUENCE</scope>
    <source>
        <strain evidence="1">GVMAG-S-ERX555907-63</strain>
    </source>
</reference>
<protein>
    <submittedName>
        <fullName evidence="1">Uncharacterized protein</fullName>
    </submittedName>
</protein>
<evidence type="ECO:0000313" key="1">
    <source>
        <dbReference type="EMBL" id="QHU23161.1"/>
    </source>
</evidence>
<accession>A0A6C0L0Z4</accession>
<sequence>MADLVSLLSIASCSLISIIAQIQNSRCRKIKICFGAFQCIRNVDDDDDGQRIIHMPLNNSQIN</sequence>